<name>A0A8C6ZMZ9_NOTPE</name>
<dbReference type="InterPro" id="IPR013761">
    <property type="entry name" value="SAM/pointed_sf"/>
</dbReference>
<dbReference type="InterPro" id="IPR017874">
    <property type="entry name" value="CRIC_domain"/>
</dbReference>
<proteinExistence type="predicted"/>
<dbReference type="SUPFAM" id="SSF47769">
    <property type="entry name" value="SAM/Pointed domain"/>
    <property type="match status" value="1"/>
</dbReference>
<dbReference type="PANTHER" id="PTHR12844">
    <property type="entry name" value="CONNECTOR ENCHANCER OF KINASE SUPPRESSOR OF RAS"/>
    <property type="match status" value="1"/>
</dbReference>
<dbReference type="Proteomes" id="UP000694420">
    <property type="component" value="Unplaced"/>
</dbReference>
<dbReference type="PANTHER" id="PTHR12844:SF10">
    <property type="entry name" value="CONNECTOR ENHANCER OF KINASE SUPPRESSOR OF RAS 1"/>
    <property type="match status" value="1"/>
</dbReference>
<dbReference type="SMART" id="SM00454">
    <property type="entry name" value="SAM"/>
    <property type="match status" value="1"/>
</dbReference>
<evidence type="ECO:0000313" key="2">
    <source>
        <dbReference type="Ensembl" id="ENSNPEP00000013685.1"/>
    </source>
</evidence>
<dbReference type="Pfam" id="PF07647">
    <property type="entry name" value="SAM_2"/>
    <property type="match status" value="1"/>
</dbReference>
<accession>A0A8C6ZMZ9</accession>
<evidence type="ECO:0000313" key="3">
    <source>
        <dbReference type="Proteomes" id="UP000694420"/>
    </source>
</evidence>
<dbReference type="Ensembl" id="ENSNPET00000014021.1">
    <property type="protein sequence ID" value="ENSNPEP00000013685.1"/>
    <property type="gene ID" value="ENSNPEG00000010233.1"/>
</dbReference>
<protein>
    <recommendedName>
        <fullName evidence="1">SAM domain-containing protein</fullName>
    </recommendedName>
</protein>
<reference evidence="2" key="2">
    <citation type="submission" date="2025-09" db="UniProtKB">
        <authorList>
            <consortium name="Ensembl"/>
        </authorList>
    </citation>
    <scope>IDENTIFICATION</scope>
</reference>
<sequence>MEPVGAWSPTRVAAWFRGLDAVVQGYPFEAWALPGAELLRLSAAALEALGVWRLGHQELLLEAVEQLRALVSVPRAAGPAPGTGLARGGRRAGAAPRPPSLELLACVAELLGAAKGLFSWLNRSGPGRGQRSVLRGTHACWVSLLPRPDPCCPCPSLQVPLLHPERLLGQPRHRLPLRGAGGGAAGGERWAAVLP</sequence>
<dbReference type="AlphaFoldDB" id="A0A8C6ZMZ9"/>
<keyword evidence="3" id="KW-1185">Reference proteome</keyword>
<evidence type="ECO:0000259" key="1">
    <source>
        <dbReference type="PROSITE" id="PS50105"/>
    </source>
</evidence>
<dbReference type="InterPro" id="IPR001660">
    <property type="entry name" value="SAM"/>
</dbReference>
<dbReference type="PROSITE" id="PS50105">
    <property type="entry name" value="SAM_DOMAIN"/>
    <property type="match status" value="1"/>
</dbReference>
<organism evidence="2 3">
    <name type="scientific">Nothoprocta perdicaria</name>
    <name type="common">Chilean tinamou</name>
    <name type="synonym">Crypturus perdicarius</name>
    <dbReference type="NCBI Taxonomy" id="30464"/>
    <lineage>
        <taxon>Eukaryota</taxon>
        <taxon>Metazoa</taxon>
        <taxon>Chordata</taxon>
        <taxon>Craniata</taxon>
        <taxon>Vertebrata</taxon>
        <taxon>Euteleostomi</taxon>
        <taxon>Archelosauria</taxon>
        <taxon>Archosauria</taxon>
        <taxon>Dinosauria</taxon>
        <taxon>Saurischia</taxon>
        <taxon>Theropoda</taxon>
        <taxon>Coelurosauria</taxon>
        <taxon>Aves</taxon>
        <taxon>Palaeognathae</taxon>
        <taxon>Tinamiformes</taxon>
        <taxon>Tinamidae</taxon>
        <taxon>Nothoprocta</taxon>
    </lineage>
</organism>
<dbReference type="Gene3D" id="1.10.150.50">
    <property type="entry name" value="Transcription Factor, Ets-1"/>
    <property type="match status" value="1"/>
</dbReference>
<dbReference type="InterPro" id="IPR051566">
    <property type="entry name" value="CNKSR"/>
</dbReference>
<feature type="domain" description="SAM" evidence="1">
    <location>
        <begin position="7"/>
        <end position="70"/>
    </location>
</feature>
<dbReference type="Pfam" id="PF10534">
    <property type="entry name" value="CRIC_ras_sig"/>
    <property type="match status" value="1"/>
</dbReference>
<reference evidence="2" key="1">
    <citation type="submission" date="2025-08" db="UniProtKB">
        <authorList>
            <consortium name="Ensembl"/>
        </authorList>
    </citation>
    <scope>IDENTIFICATION</scope>
</reference>